<dbReference type="FunFam" id="3.40.50.20:FF:000001">
    <property type="entry name" value="Carbamoyl-phosphate synthase large chain"/>
    <property type="match status" value="1"/>
</dbReference>
<dbReference type="InterPro" id="IPR036914">
    <property type="entry name" value="MGS-like_dom_sf"/>
</dbReference>
<dbReference type="Pfam" id="PF02142">
    <property type="entry name" value="MGS"/>
    <property type="match status" value="1"/>
</dbReference>
<keyword evidence="12" id="KW-0665">Pyrimidine biosynthesis</keyword>
<evidence type="ECO:0000256" key="7">
    <source>
        <dbReference type="ARBA" id="ARBA00022723"/>
    </source>
</evidence>
<keyword evidence="11" id="KW-0460">Magnesium</keyword>
<dbReference type="SMART" id="SM01096">
    <property type="entry name" value="CPSase_L_D3"/>
    <property type="match status" value="1"/>
</dbReference>
<evidence type="ECO:0000256" key="15">
    <source>
        <dbReference type="ARBA" id="ARBA00048816"/>
    </source>
</evidence>
<dbReference type="SUPFAM" id="SSF52440">
    <property type="entry name" value="PreATP-grasp domain"/>
    <property type="match status" value="1"/>
</dbReference>
<dbReference type="NCBIfam" id="NF003671">
    <property type="entry name" value="PRK05294.1"/>
    <property type="match status" value="1"/>
</dbReference>
<evidence type="ECO:0000256" key="4">
    <source>
        <dbReference type="ARBA" id="ARBA00022571"/>
    </source>
</evidence>
<dbReference type="CDD" id="cd01424">
    <property type="entry name" value="MGS_CPS_II"/>
    <property type="match status" value="1"/>
</dbReference>
<proteinExistence type="inferred from homology"/>
<dbReference type="GO" id="GO:0005737">
    <property type="term" value="C:cytoplasm"/>
    <property type="evidence" value="ECO:0007669"/>
    <property type="project" value="TreeGrafter"/>
</dbReference>
<dbReference type="PANTHER" id="PTHR11405">
    <property type="entry name" value="CARBAMOYLTRANSFERASE FAMILY MEMBER"/>
    <property type="match status" value="1"/>
</dbReference>
<keyword evidence="13" id="KW-0464">Manganese</keyword>
<evidence type="ECO:0000256" key="2">
    <source>
        <dbReference type="ARBA" id="ARBA00005077"/>
    </source>
</evidence>
<dbReference type="InterPro" id="IPR005480">
    <property type="entry name" value="CPSase_lsu_oligo"/>
</dbReference>
<dbReference type="Proteomes" id="UP000547674">
    <property type="component" value="Unassembled WGS sequence"/>
</dbReference>
<dbReference type="PROSITE" id="PS50975">
    <property type="entry name" value="ATP_GRASP"/>
    <property type="match status" value="1"/>
</dbReference>
<dbReference type="PANTHER" id="PTHR11405:SF53">
    <property type="entry name" value="CARBAMOYL-PHOSPHATE SYNTHASE [AMMONIA], MITOCHONDRIAL"/>
    <property type="match status" value="1"/>
</dbReference>
<dbReference type="AlphaFoldDB" id="A0A7Y2EC69"/>
<dbReference type="SMART" id="SM00851">
    <property type="entry name" value="MGS"/>
    <property type="match status" value="1"/>
</dbReference>
<name>A0A7Y2EC69_UNCEI</name>
<evidence type="ECO:0000256" key="12">
    <source>
        <dbReference type="ARBA" id="ARBA00022975"/>
    </source>
</evidence>
<organism evidence="19 20">
    <name type="scientific">Eiseniibacteriota bacterium</name>
    <dbReference type="NCBI Taxonomy" id="2212470"/>
    <lineage>
        <taxon>Bacteria</taxon>
        <taxon>Candidatus Eiseniibacteriota</taxon>
    </lineage>
</organism>
<comment type="catalytic activity">
    <reaction evidence="14">
        <text>hydrogencarbonate + NH4(+) + 2 ATP = carbamoyl phosphate + 2 ADP + phosphate + 2 H(+)</text>
        <dbReference type="Rhea" id="RHEA:18029"/>
        <dbReference type="ChEBI" id="CHEBI:15378"/>
        <dbReference type="ChEBI" id="CHEBI:17544"/>
        <dbReference type="ChEBI" id="CHEBI:28938"/>
        <dbReference type="ChEBI" id="CHEBI:30616"/>
        <dbReference type="ChEBI" id="CHEBI:43474"/>
        <dbReference type="ChEBI" id="CHEBI:58228"/>
        <dbReference type="ChEBI" id="CHEBI:456216"/>
        <dbReference type="EC" id="6.3.4.16"/>
    </reaction>
</comment>
<feature type="domain" description="MGS-like" evidence="18">
    <location>
        <begin position="529"/>
        <end position="669"/>
    </location>
</feature>
<evidence type="ECO:0000256" key="1">
    <source>
        <dbReference type="ARBA" id="ARBA00001936"/>
    </source>
</evidence>
<comment type="caution">
    <text evidence="19">The sequence shown here is derived from an EMBL/GenBank/DDBJ whole genome shotgun (WGS) entry which is preliminary data.</text>
</comment>
<evidence type="ECO:0000256" key="16">
    <source>
        <dbReference type="PROSITE-ProRule" id="PRU00409"/>
    </source>
</evidence>
<dbReference type="GO" id="GO:0006541">
    <property type="term" value="P:glutamine metabolic process"/>
    <property type="evidence" value="ECO:0007669"/>
    <property type="project" value="TreeGrafter"/>
</dbReference>
<reference evidence="19 20" key="1">
    <citation type="submission" date="2020-03" db="EMBL/GenBank/DDBJ databases">
        <title>Metabolic flexibility allows generalist bacteria to become dominant in a frequently disturbed ecosystem.</title>
        <authorList>
            <person name="Chen Y.-J."/>
            <person name="Leung P.M."/>
            <person name="Bay S.K."/>
            <person name="Hugenholtz P."/>
            <person name="Kessler A.J."/>
            <person name="Shelley G."/>
            <person name="Waite D.W."/>
            <person name="Cook P.L."/>
            <person name="Greening C."/>
        </authorList>
    </citation>
    <scope>NUCLEOTIDE SEQUENCE [LARGE SCALE GENOMIC DNA]</scope>
    <source>
        <strain evidence="19">SS_bin_28</strain>
    </source>
</reference>
<dbReference type="EC" id="6.3.5.5" evidence="19"/>
<feature type="domain" description="ATP-grasp" evidence="17">
    <location>
        <begin position="270"/>
        <end position="461"/>
    </location>
</feature>
<dbReference type="InterPro" id="IPR011761">
    <property type="entry name" value="ATP-grasp"/>
</dbReference>
<dbReference type="Gene3D" id="3.30.1490.20">
    <property type="entry name" value="ATP-grasp fold, A domain"/>
    <property type="match status" value="1"/>
</dbReference>
<keyword evidence="4" id="KW-0055">Arginine biosynthesis</keyword>
<evidence type="ECO:0000256" key="11">
    <source>
        <dbReference type="ARBA" id="ARBA00022842"/>
    </source>
</evidence>
<evidence type="ECO:0000313" key="19">
    <source>
        <dbReference type="EMBL" id="NNF08350.1"/>
    </source>
</evidence>
<accession>A0A7Y2EC69</accession>
<comment type="cofactor">
    <cofactor evidence="1">
        <name>Mn(2+)</name>
        <dbReference type="ChEBI" id="CHEBI:29035"/>
    </cofactor>
</comment>
<dbReference type="SUPFAM" id="SSF52335">
    <property type="entry name" value="Methylglyoxal synthase-like"/>
    <property type="match status" value="1"/>
</dbReference>
<comment type="pathway">
    <text evidence="2">Amino-acid biosynthesis; L-arginine biosynthesis; carbamoyl phosphate from bicarbonate: step 1/1.</text>
</comment>
<dbReference type="InterPro" id="IPR005483">
    <property type="entry name" value="CPSase_dom"/>
</dbReference>
<dbReference type="PROSITE" id="PS00867">
    <property type="entry name" value="CPSASE_2"/>
    <property type="match status" value="1"/>
</dbReference>
<dbReference type="InterPro" id="IPR036897">
    <property type="entry name" value="CarbamoylP_synth_lsu_oligo_sf"/>
</dbReference>
<dbReference type="InterPro" id="IPR016185">
    <property type="entry name" value="PreATP-grasp_dom_sf"/>
</dbReference>
<comment type="catalytic activity">
    <reaction evidence="15">
        <text>hydrogencarbonate + L-glutamine + 2 ATP + H2O = carbamoyl phosphate + L-glutamate + 2 ADP + phosphate + 2 H(+)</text>
        <dbReference type="Rhea" id="RHEA:18633"/>
        <dbReference type="ChEBI" id="CHEBI:15377"/>
        <dbReference type="ChEBI" id="CHEBI:15378"/>
        <dbReference type="ChEBI" id="CHEBI:17544"/>
        <dbReference type="ChEBI" id="CHEBI:29985"/>
        <dbReference type="ChEBI" id="CHEBI:30616"/>
        <dbReference type="ChEBI" id="CHEBI:43474"/>
        <dbReference type="ChEBI" id="CHEBI:58228"/>
        <dbReference type="ChEBI" id="CHEBI:58359"/>
        <dbReference type="ChEBI" id="CHEBI:456216"/>
        <dbReference type="EC" id="6.3.5.5"/>
    </reaction>
</comment>
<dbReference type="GO" id="GO:0044205">
    <property type="term" value="P:'de novo' UMP biosynthetic process"/>
    <property type="evidence" value="ECO:0007669"/>
    <property type="project" value="UniProtKB-UniPathway"/>
</dbReference>
<protein>
    <submittedName>
        <fullName evidence="19">Carbamoyl-phosphate synthase large subunit</fullName>
        <ecNumber evidence="19">6.3.5.5</ecNumber>
    </submittedName>
</protein>
<dbReference type="Gene3D" id="3.40.50.1380">
    <property type="entry name" value="Methylglyoxal synthase-like domain"/>
    <property type="match status" value="1"/>
</dbReference>
<evidence type="ECO:0000313" key="20">
    <source>
        <dbReference type="Proteomes" id="UP000547674"/>
    </source>
</evidence>
<sequence>FTAGDRASMLDTVASPSSLRPFQLLQALRTGCTAMTLYEVTGIDPWFLRALESLVALETNIANNLNRHLGNLDRNAAMELLREAKESGLGDEHLGSLTDQSEDQVRSIRKRLGIVPVFKAVDTCAAEFPAETPYFYSTYALEDEGTPLGEQAVAVLGSGPNRIGQGIEFDYCCVVAAQEFRRRGRPVIMLNSNPETVSTDYDISDRLYFEPLTREHVTNVLEKEQPGGAVVQFGGQTPLKLAQTVREAGVPILGTSPEDIEDAENREKFRNLVVQLDLSQPRALIAIQSSEVLSLAQSLGYPVLLRPSHVLGGRGMTIVRDRAELELWLAEGVPVSKDSPVLIDAFLEDAVELDVDAVSDGKEVLVGAVLEHLEEAGVHSGDSCCMTPAYSIGPETEDRIRMITRALARSLNVIGLLNIQFAVKGDTIYILEANPRASRTVPFVSKATGMPLVSMAVGAMLGEELGSTTWPGDAASKRLICVKKPVLPFDRFPGEDTMLGPEMKSTGEVMAMGEQFGEAYAKAEAGAGSHLPRSGRVFLSIRDGDKRAIVFLAKRLDALGFELVATSGTANFLMRNGIEAVPVSKLGEGGTTAVDLIKKGSIQLVLNIPKDSRSQSDGKEIRAAALQQGVPSATTLAGIIAVVSGIEFAREGEIRVRALQDMLAPHGSNPVTEGVRLES</sequence>
<dbReference type="FunFam" id="1.10.1030.10:FF:000002">
    <property type="entry name" value="Carbamoyl-phosphate synthase large chain"/>
    <property type="match status" value="1"/>
</dbReference>
<evidence type="ECO:0000256" key="5">
    <source>
        <dbReference type="ARBA" id="ARBA00022598"/>
    </source>
</evidence>
<evidence type="ECO:0000259" key="17">
    <source>
        <dbReference type="PROSITE" id="PS50975"/>
    </source>
</evidence>
<keyword evidence="8" id="KW-0677">Repeat</keyword>
<keyword evidence="7" id="KW-0479">Metal-binding</keyword>
<dbReference type="Gene3D" id="3.30.470.20">
    <property type="entry name" value="ATP-grasp fold, B domain"/>
    <property type="match status" value="1"/>
</dbReference>
<evidence type="ECO:0000256" key="14">
    <source>
        <dbReference type="ARBA" id="ARBA00047359"/>
    </source>
</evidence>
<keyword evidence="6" id="KW-0028">Amino-acid biosynthesis</keyword>
<dbReference type="GO" id="GO:0005524">
    <property type="term" value="F:ATP binding"/>
    <property type="evidence" value="ECO:0007669"/>
    <property type="project" value="UniProtKB-UniRule"/>
</dbReference>
<dbReference type="Pfam" id="PF02786">
    <property type="entry name" value="CPSase_L_D2"/>
    <property type="match status" value="1"/>
</dbReference>
<dbReference type="UniPathway" id="UPA00070">
    <property type="reaction ID" value="UER00115"/>
</dbReference>
<dbReference type="Gene3D" id="3.40.50.20">
    <property type="match status" value="1"/>
</dbReference>
<keyword evidence="10 16" id="KW-0067">ATP-binding</keyword>
<dbReference type="GO" id="GO:0004088">
    <property type="term" value="F:carbamoyl-phosphate synthase (glutamine-hydrolyzing) activity"/>
    <property type="evidence" value="ECO:0007669"/>
    <property type="project" value="UniProtKB-EC"/>
</dbReference>
<dbReference type="InterPro" id="IPR033937">
    <property type="entry name" value="MGS_CPS_CarB"/>
</dbReference>
<dbReference type="InterPro" id="IPR013815">
    <property type="entry name" value="ATP_grasp_subdomain_1"/>
</dbReference>
<comment type="similarity">
    <text evidence="3">Belongs to the CarB family.</text>
</comment>
<evidence type="ECO:0000256" key="13">
    <source>
        <dbReference type="ARBA" id="ARBA00023211"/>
    </source>
</evidence>
<dbReference type="InterPro" id="IPR005479">
    <property type="entry name" value="CPAse_ATP-bd"/>
</dbReference>
<evidence type="ECO:0000256" key="3">
    <source>
        <dbReference type="ARBA" id="ARBA00009799"/>
    </source>
</evidence>
<dbReference type="Pfam" id="PF25596">
    <property type="entry name" value="CPSase_L_D1"/>
    <property type="match status" value="1"/>
</dbReference>
<evidence type="ECO:0000256" key="10">
    <source>
        <dbReference type="ARBA" id="ARBA00022840"/>
    </source>
</evidence>
<keyword evidence="9 16" id="KW-0547">Nucleotide-binding</keyword>
<dbReference type="SUPFAM" id="SSF56059">
    <property type="entry name" value="Glutathione synthetase ATP-binding domain-like"/>
    <property type="match status" value="1"/>
</dbReference>
<dbReference type="PRINTS" id="PR00098">
    <property type="entry name" value="CPSASE"/>
</dbReference>
<dbReference type="EMBL" id="JABDJR010000658">
    <property type="protein sequence ID" value="NNF08350.1"/>
    <property type="molecule type" value="Genomic_DNA"/>
</dbReference>
<dbReference type="InterPro" id="IPR058047">
    <property type="entry name" value="CPSase_preATP-grasp"/>
</dbReference>
<dbReference type="GO" id="GO:0006526">
    <property type="term" value="P:L-arginine biosynthetic process"/>
    <property type="evidence" value="ECO:0007669"/>
    <property type="project" value="UniProtKB-KW"/>
</dbReference>
<dbReference type="FunFam" id="3.30.470.20:FF:000026">
    <property type="entry name" value="Carbamoyl-phosphate synthase large chain"/>
    <property type="match status" value="1"/>
</dbReference>
<dbReference type="PROSITE" id="PS51855">
    <property type="entry name" value="MGS"/>
    <property type="match status" value="1"/>
</dbReference>
<dbReference type="SUPFAM" id="SSF48108">
    <property type="entry name" value="Carbamoyl phosphate synthetase, large subunit connection domain"/>
    <property type="match status" value="1"/>
</dbReference>
<evidence type="ECO:0000256" key="9">
    <source>
        <dbReference type="ARBA" id="ARBA00022741"/>
    </source>
</evidence>
<dbReference type="InterPro" id="IPR011607">
    <property type="entry name" value="MGS-like_dom"/>
</dbReference>
<dbReference type="GO" id="GO:0004087">
    <property type="term" value="F:carbamoyl-phosphate synthase (ammonia) activity"/>
    <property type="evidence" value="ECO:0007669"/>
    <property type="project" value="UniProtKB-EC"/>
</dbReference>
<dbReference type="Pfam" id="PF02787">
    <property type="entry name" value="CPSase_L_D3"/>
    <property type="match status" value="1"/>
</dbReference>
<dbReference type="GO" id="GO:0046872">
    <property type="term" value="F:metal ion binding"/>
    <property type="evidence" value="ECO:0007669"/>
    <property type="project" value="UniProtKB-KW"/>
</dbReference>
<evidence type="ECO:0000259" key="18">
    <source>
        <dbReference type="PROSITE" id="PS51855"/>
    </source>
</evidence>
<evidence type="ECO:0000256" key="8">
    <source>
        <dbReference type="ARBA" id="ARBA00022737"/>
    </source>
</evidence>
<dbReference type="Gene3D" id="1.10.1030.10">
    <property type="entry name" value="Carbamoyl-phosphate synthetase, large subunit oligomerisation domain"/>
    <property type="match status" value="1"/>
</dbReference>
<feature type="non-terminal residue" evidence="19">
    <location>
        <position position="1"/>
    </location>
</feature>
<dbReference type="PROSITE" id="PS00866">
    <property type="entry name" value="CPSASE_1"/>
    <property type="match status" value="1"/>
</dbReference>
<gene>
    <name evidence="19" type="primary">carB</name>
    <name evidence="19" type="ORF">HKN21_16435</name>
</gene>
<evidence type="ECO:0000256" key="6">
    <source>
        <dbReference type="ARBA" id="ARBA00022605"/>
    </source>
</evidence>
<keyword evidence="5 19" id="KW-0436">Ligase</keyword>